<dbReference type="InterPro" id="IPR000522">
    <property type="entry name" value="ABC_transptr_permease_BtuC"/>
</dbReference>
<dbReference type="CDD" id="cd06550">
    <property type="entry name" value="TM_ABC_iron-siderophores_like"/>
    <property type="match status" value="1"/>
</dbReference>
<dbReference type="GO" id="GO:0022857">
    <property type="term" value="F:transmembrane transporter activity"/>
    <property type="evidence" value="ECO:0007669"/>
    <property type="project" value="InterPro"/>
</dbReference>
<keyword evidence="3" id="KW-0813">Transport</keyword>
<dbReference type="AlphaFoldDB" id="A0A1U9VFL7"/>
<protein>
    <submittedName>
        <fullName evidence="9">Heme ABC transporter permease</fullName>
    </submittedName>
</protein>
<evidence type="ECO:0000256" key="6">
    <source>
        <dbReference type="ARBA" id="ARBA00022989"/>
    </source>
</evidence>
<keyword evidence="6 8" id="KW-1133">Transmembrane helix</keyword>
<feature type="transmembrane region" description="Helical" evidence="8">
    <location>
        <begin position="122"/>
        <end position="146"/>
    </location>
</feature>
<dbReference type="PANTHER" id="PTHR30472:SF25">
    <property type="entry name" value="ABC TRANSPORTER PERMEASE PROTEIN MJ0876-RELATED"/>
    <property type="match status" value="1"/>
</dbReference>
<evidence type="ECO:0000256" key="7">
    <source>
        <dbReference type="ARBA" id="ARBA00023136"/>
    </source>
</evidence>
<name>A0A1U9VFL7_9RALS</name>
<accession>A0A1U9VFL7</accession>
<feature type="transmembrane region" description="Helical" evidence="8">
    <location>
        <begin position="89"/>
        <end position="110"/>
    </location>
</feature>
<keyword evidence="7 8" id="KW-0472">Membrane</keyword>
<sequence length="368" mass="36929">MSTASSPGTWTDRTAATHAERAAAPLRLPPRWLLGGLAAGLVAVTVAALCIGAYAVTPAELWTALSAPASDPAGLQTRAVLAEIRLPRVVLALLLGGTLGASGAALQAIFRNPLADPGLIGVSSGAALGAATAIVGLPLLGGAALAHAVGPALLPLAAFGGALLVTVMVYRLAAERGRVSLPLLLLAGIAINALATALIGLMLYLATDAQQRTLTFWSLGSAGGAQWRTLAMVAPPALLGSAWLLRVRGALTALQLGDEAAAHLGVPVRRVQKQVLAAAALAVSALVSCTGVIGFIGLVAPHGVRLLCGPDQRIVMPGAMLLGALLTVGADLAARTLAAPADIPLGVLTALFGAPFFMLLLARRRGTL</sequence>
<feature type="transmembrane region" description="Helical" evidence="8">
    <location>
        <begin position="184"/>
        <end position="205"/>
    </location>
</feature>
<dbReference type="Proteomes" id="UP000189628">
    <property type="component" value="Chromosome"/>
</dbReference>
<keyword evidence="4" id="KW-1003">Cell membrane</keyword>
<comment type="similarity">
    <text evidence="2">Belongs to the binding-protein-dependent transport system permease family. FecCD subfamily.</text>
</comment>
<keyword evidence="5 8" id="KW-0812">Transmembrane</keyword>
<evidence type="ECO:0000256" key="8">
    <source>
        <dbReference type="SAM" id="Phobius"/>
    </source>
</evidence>
<feature type="transmembrane region" description="Helical" evidence="8">
    <location>
        <begin position="345"/>
        <end position="362"/>
    </location>
</feature>
<proteinExistence type="inferred from homology"/>
<dbReference type="Pfam" id="PF01032">
    <property type="entry name" value="FecCD"/>
    <property type="match status" value="1"/>
</dbReference>
<evidence type="ECO:0000256" key="5">
    <source>
        <dbReference type="ARBA" id="ARBA00022692"/>
    </source>
</evidence>
<evidence type="ECO:0000313" key="9">
    <source>
        <dbReference type="EMBL" id="AQW29285.1"/>
    </source>
</evidence>
<feature type="transmembrane region" description="Helical" evidence="8">
    <location>
        <begin position="275"/>
        <end position="302"/>
    </location>
</feature>
<dbReference type="InterPro" id="IPR037294">
    <property type="entry name" value="ABC_BtuC-like"/>
</dbReference>
<evidence type="ECO:0000313" key="10">
    <source>
        <dbReference type="Proteomes" id="UP000189628"/>
    </source>
</evidence>
<evidence type="ECO:0000256" key="1">
    <source>
        <dbReference type="ARBA" id="ARBA00004651"/>
    </source>
</evidence>
<dbReference type="FunFam" id="1.10.3470.10:FF:000001">
    <property type="entry name" value="Vitamin B12 ABC transporter permease BtuC"/>
    <property type="match status" value="1"/>
</dbReference>
<feature type="transmembrane region" description="Helical" evidence="8">
    <location>
        <begin position="32"/>
        <end position="56"/>
    </location>
</feature>
<evidence type="ECO:0000256" key="4">
    <source>
        <dbReference type="ARBA" id="ARBA00022475"/>
    </source>
</evidence>
<evidence type="ECO:0000256" key="3">
    <source>
        <dbReference type="ARBA" id="ARBA00022448"/>
    </source>
</evidence>
<dbReference type="PANTHER" id="PTHR30472">
    <property type="entry name" value="FERRIC ENTEROBACTIN TRANSPORT SYSTEM PERMEASE PROTEIN"/>
    <property type="match status" value="1"/>
</dbReference>
<reference evidence="9 10" key="1">
    <citation type="submission" date="2017-02" db="EMBL/GenBank/DDBJ databases">
        <title>Blood Disease Bacterium A2-HR MARDI.</title>
        <authorList>
            <person name="Badrun R."/>
            <person name="Abu Bakar N."/>
            <person name="Laboh R."/>
        </authorList>
    </citation>
    <scope>NUCLEOTIDE SEQUENCE [LARGE SCALE GENOMIC DNA]</scope>
    <source>
        <strain evidence="9 10">A2-HR MARDI</strain>
    </source>
</reference>
<organism evidence="9 10">
    <name type="scientific">blood disease bacterium A2-HR MARDI</name>
    <dbReference type="NCBI Taxonomy" id="1944648"/>
    <lineage>
        <taxon>Bacteria</taxon>
        <taxon>Pseudomonadati</taxon>
        <taxon>Pseudomonadota</taxon>
        <taxon>Betaproteobacteria</taxon>
        <taxon>Burkholderiales</taxon>
        <taxon>Burkholderiaceae</taxon>
        <taxon>Ralstonia</taxon>
        <taxon>Ralstonia solanacearum species complex</taxon>
    </lineage>
</organism>
<evidence type="ECO:0000256" key="2">
    <source>
        <dbReference type="ARBA" id="ARBA00007935"/>
    </source>
</evidence>
<dbReference type="Gene3D" id="1.10.3470.10">
    <property type="entry name" value="ABC transporter involved in vitamin B12 uptake, BtuC"/>
    <property type="match status" value="1"/>
</dbReference>
<dbReference type="RefSeq" id="WP_078221953.1">
    <property type="nucleotide sequence ID" value="NZ_CP019911.1"/>
</dbReference>
<dbReference type="SUPFAM" id="SSF81345">
    <property type="entry name" value="ABC transporter involved in vitamin B12 uptake, BtuC"/>
    <property type="match status" value="1"/>
</dbReference>
<dbReference type="GO" id="GO:0033214">
    <property type="term" value="P:siderophore-iron import into cell"/>
    <property type="evidence" value="ECO:0007669"/>
    <property type="project" value="TreeGrafter"/>
</dbReference>
<gene>
    <name evidence="9" type="ORF">B0B51_04200</name>
</gene>
<feature type="transmembrane region" description="Helical" evidence="8">
    <location>
        <begin position="314"/>
        <end position="333"/>
    </location>
</feature>
<feature type="transmembrane region" description="Helical" evidence="8">
    <location>
        <begin position="152"/>
        <end position="172"/>
    </location>
</feature>
<dbReference type="EMBL" id="CP019911">
    <property type="protein sequence ID" value="AQW29285.1"/>
    <property type="molecule type" value="Genomic_DNA"/>
</dbReference>
<dbReference type="GO" id="GO:0005886">
    <property type="term" value="C:plasma membrane"/>
    <property type="evidence" value="ECO:0007669"/>
    <property type="project" value="UniProtKB-SubCell"/>
</dbReference>
<comment type="subcellular location">
    <subcellularLocation>
        <location evidence="1">Cell membrane</location>
        <topology evidence="1">Multi-pass membrane protein</topology>
    </subcellularLocation>
</comment>